<proteinExistence type="predicted"/>
<protein>
    <submittedName>
        <fullName evidence="4">Uncharacterized protein</fullName>
    </submittedName>
</protein>
<evidence type="ECO:0000313" key="6">
    <source>
        <dbReference type="EMBL" id="CAF1932449.1"/>
    </source>
</evidence>
<dbReference type="Pfam" id="PF12799">
    <property type="entry name" value="LRR_4"/>
    <property type="match status" value="1"/>
</dbReference>
<dbReference type="InterPro" id="IPR001611">
    <property type="entry name" value="Leu-rich_rpt"/>
</dbReference>
<dbReference type="SMART" id="SM00369">
    <property type="entry name" value="LRR_TYP"/>
    <property type="match status" value="3"/>
</dbReference>
<name>A0A814SBW1_9BILA</name>
<dbReference type="Pfam" id="PF00560">
    <property type="entry name" value="LRR_1"/>
    <property type="match status" value="1"/>
</dbReference>
<reference evidence="4" key="1">
    <citation type="submission" date="2021-02" db="EMBL/GenBank/DDBJ databases">
        <authorList>
            <person name="Nowell W R."/>
        </authorList>
    </citation>
    <scope>NUCLEOTIDE SEQUENCE</scope>
</reference>
<dbReference type="InterPro" id="IPR032675">
    <property type="entry name" value="LRR_dom_sf"/>
</dbReference>
<feature type="compositionally biased region" description="Low complexity" evidence="3">
    <location>
        <begin position="20"/>
        <end position="63"/>
    </location>
</feature>
<evidence type="ECO:0000313" key="9">
    <source>
        <dbReference type="Proteomes" id="UP000663855"/>
    </source>
</evidence>
<evidence type="ECO:0000313" key="4">
    <source>
        <dbReference type="EMBL" id="CAF1145115.1"/>
    </source>
</evidence>
<dbReference type="EMBL" id="CAJNOV010003539">
    <property type="protein sequence ID" value="CAF1145115.1"/>
    <property type="molecule type" value="Genomic_DNA"/>
</dbReference>
<dbReference type="InterPro" id="IPR050216">
    <property type="entry name" value="LRR_domain-containing"/>
</dbReference>
<dbReference type="InterPro" id="IPR025875">
    <property type="entry name" value="Leu-rich_rpt_4"/>
</dbReference>
<feature type="region of interest" description="Disordered" evidence="3">
    <location>
        <begin position="18"/>
        <end position="87"/>
    </location>
</feature>
<dbReference type="InterPro" id="IPR003591">
    <property type="entry name" value="Leu-rich_rpt_typical-subtyp"/>
</dbReference>
<accession>A0A814SBW1</accession>
<dbReference type="Proteomes" id="UP000663855">
    <property type="component" value="Unassembled WGS sequence"/>
</dbReference>
<dbReference type="Proteomes" id="UP000663887">
    <property type="component" value="Unassembled WGS sequence"/>
</dbReference>
<evidence type="ECO:0000313" key="5">
    <source>
        <dbReference type="EMBL" id="CAF1487243.1"/>
    </source>
</evidence>
<dbReference type="OrthoDB" id="1394818at2759"/>
<keyword evidence="1" id="KW-0433">Leucine-rich repeat</keyword>
<dbReference type="GO" id="GO:0005737">
    <property type="term" value="C:cytoplasm"/>
    <property type="evidence" value="ECO:0007669"/>
    <property type="project" value="TreeGrafter"/>
</dbReference>
<dbReference type="AlphaFoldDB" id="A0A814SBW1"/>
<dbReference type="Proteomes" id="UP000663824">
    <property type="component" value="Unassembled WGS sequence"/>
</dbReference>
<dbReference type="PANTHER" id="PTHR48051">
    <property type="match status" value="1"/>
</dbReference>
<dbReference type="Proteomes" id="UP000663856">
    <property type="component" value="Unassembled WGS sequence"/>
</dbReference>
<dbReference type="PRINTS" id="PR00019">
    <property type="entry name" value="LEURICHRPT"/>
</dbReference>
<dbReference type="EMBL" id="CAJNRE010000823">
    <property type="protein sequence ID" value="CAF1932449.1"/>
    <property type="molecule type" value="Genomic_DNA"/>
</dbReference>
<gene>
    <name evidence="4" type="ORF">CJN711_LOCUS9245</name>
    <name evidence="5" type="ORF">KQP761_LOCUS13902</name>
    <name evidence="6" type="ORF">MBJ925_LOCUS4498</name>
    <name evidence="8" type="ORF">WKI299_LOCUS30222</name>
    <name evidence="7" type="ORF">XDN619_LOCUS22087</name>
</gene>
<sequence length="232" mass="26155">MAGVSLNYQSSISVDQSSMYHPQHNHSSQQYYYHQSMQQQHQTSSHFHPYHSSLSLSNLSSNSSDHHQTSTKSSIPLSKDGSKQKKHEWNEIEVTGNVRNLSPTLWTLSQLTALYLNDNQLTRLPSEIVCLTSLVTLDLSNNKLRNLPSEIGDLITLRELSLTNNSIRNLPYEIGKLFRLRTLGLLGNPLPTEIISIYNESNGLQKLLVYFLDSFSSSINGNVISLPSTFCF</sequence>
<evidence type="ECO:0000313" key="8">
    <source>
        <dbReference type="EMBL" id="CAF2150701.1"/>
    </source>
</evidence>
<dbReference type="PROSITE" id="PS51450">
    <property type="entry name" value="LRR"/>
    <property type="match status" value="3"/>
</dbReference>
<comment type="caution">
    <text evidence="4">The sequence shown here is derived from an EMBL/GenBank/DDBJ whole genome shotgun (WGS) entry which is preliminary data.</text>
</comment>
<dbReference type="Proteomes" id="UP000663834">
    <property type="component" value="Unassembled WGS sequence"/>
</dbReference>
<evidence type="ECO:0000313" key="7">
    <source>
        <dbReference type="EMBL" id="CAF2118115.1"/>
    </source>
</evidence>
<dbReference type="Gene3D" id="3.80.10.10">
    <property type="entry name" value="Ribonuclease Inhibitor"/>
    <property type="match status" value="1"/>
</dbReference>
<organism evidence="4 9">
    <name type="scientific">Rotaria magnacalcarata</name>
    <dbReference type="NCBI Taxonomy" id="392030"/>
    <lineage>
        <taxon>Eukaryota</taxon>
        <taxon>Metazoa</taxon>
        <taxon>Spiralia</taxon>
        <taxon>Gnathifera</taxon>
        <taxon>Rotifera</taxon>
        <taxon>Eurotatoria</taxon>
        <taxon>Bdelloidea</taxon>
        <taxon>Philodinida</taxon>
        <taxon>Philodinidae</taxon>
        <taxon>Rotaria</taxon>
    </lineage>
</organism>
<evidence type="ECO:0000256" key="3">
    <source>
        <dbReference type="SAM" id="MobiDB-lite"/>
    </source>
</evidence>
<evidence type="ECO:0000256" key="1">
    <source>
        <dbReference type="ARBA" id="ARBA00022614"/>
    </source>
</evidence>
<keyword evidence="2" id="KW-0677">Repeat</keyword>
<dbReference type="EMBL" id="CAJNOW010006485">
    <property type="protein sequence ID" value="CAF1487243.1"/>
    <property type="molecule type" value="Genomic_DNA"/>
</dbReference>
<dbReference type="SUPFAM" id="SSF52075">
    <property type="entry name" value="Outer arm dynein light chain 1"/>
    <property type="match status" value="1"/>
</dbReference>
<dbReference type="EMBL" id="CAJNRF010013644">
    <property type="protein sequence ID" value="CAF2150701.1"/>
    <property type="molecule type" value="Genomic_DNA"/>
</dbReference>
<dbReference type="PANTHER" id="PTHR48051:SF1">
    <property type="entry name" value="RAS SUPPRESSOR PROTEIN 1"/>
    <property type="match status" value="1"/>
</dbReference>
<dbReference type="EMBL" id="CAJNRG010010011">
    <property type="protein sequence ID" value="CAF2118115.1"/>
    <property type="molecule type" value="Genomic_DNA"/>
</dbReference>
<evidence type="ECO:0000256" key="2">
    <source>
        <dbReference type="ARBA" id="ARBA00022737"/>
    </source>
</evidence>